<dbReference type="InterPro" id="IPR000796">
    <property type="entry name" value="Asp_trans"/>
</dbReference>
<dbReference type="PANTHER" id="PTHR11879">
    <property type="entry name" value="ASPARTATE AMINOTRANSFERASE"/>
    <property type="match status" value="1"/>
</dbReference>
<dbReference type="OMA" id="MGFEMFC"/>
<dbReference type="SUPFAM" id="SSF53383">
    <property type="entry name" value="PLP-dependent transferases"/>
    <property type="match status" value="1"/>
</dbReference>
<dbReference type="FunFam" id="3.40.640.10:FF:000044">
    <property type="entry name" value="Aspartate aminotransferase"/>
    <property type="match status" value="1"/>
</dbReference>
<dbReference type="InterPro" id="IPR004838">
    <property type="entry name" value="NHTrfase_class1_PyrdxlP-BS"/>
</dbReference>
<dbReference type="InterPro" id="IPR015422">
    <property type="entry name" value="PyrdxlP-dep_Trfase_small"/>
</dbReference>
<dbReference type="EC" id="2.6.1.1" evidence="14"/>
<evidence type="ECO:0000256" key="9">
    <source>
        <dbReference type="ARBA" id="ARBA00022898"/>
    </source>
</evidence>
<evidence type="ECO:0000256" key="10">
    <source>
        <dbReference type="ARBA" id="ARBA00036027"/>
    </source>
</evidence>
<dbReference type="GO" id="GO:0120554">
    <property type="term" value="F:2-aminobutanoate transaminase activity"/>
    <property type="evidence" value="ECO:0007669"/>
    <property type="project" value="RHEA"/>
</dbReference>
<sequence length="398" mass="44666">MSVFCDVQQAAPVAVFKLTQDFNNDQFPNKVNLGVGAYRTDEGKPWVLPVVKKVEKLIVHDDRLNHEYLPILGLPEFRSSSSKIVLGDDSPAIREDRVGGVQCLGGTGALKIGAEFLRRFYNGSNNTKTPVYVSAPTWENHNAVFSSAGLEDVRPYKYWDAEKRGLDLSGFLRDLEAKLSRTLHLCPACFHDGKIFSSQRRKLFAFFDSAYQGFASGNLDKDAWAVRYFVSMGIEMFCAQSFSKNFGLYNERVGNLTIVARDADNLKRVLSQMEKIVRTTWSNPPSQGARIVAITLNSPELFSEWSDNVKTMADRVLLMRAQLKAKLQSLGTPGTWDHITDQIGMFSFTGLNSRQVEYMVKEKHVYLMASGRINMCGLTSKNIDYVAESIHEAVTKVQ</sequence>
<evidence type="ECO:0000256" key="1">
    <source>
        <dbReference type="ARBA" id="ARBA00001933"/>
    </source>
</evidence>
<reference evidence="16" key="2">
    <citation type="submission" date="2025-08" db="UniProtKB">
        <authorList>
            <consortium name="Ensembl"/>
        </authorList>
    </citation>
    <scope>IDENTIFICATION</scope>
    <source>
        <strain evidence="16">Guanapo</strain>
    </source>
</reference>
<evidence type="ECO:0000256" key="7">
    <source>
        <dbReference type="ARBA" id="ARBA00022605"/>
    </source>
</evidence>
<comment type="subcellular location">
    <subcellularLocation>
        <location evidence="2">Cytoplasm</location>
    </subcellularLocation>
</comment>
<keyword evidence="17" id="KW-1185">Reference proteome</keyword>
<organism evidence="16 17">
    <name type="scientific">Poecilia reticulata</name>
    <name type="common">Guppy</name>
    <name type="synonym">Acanthophacelus reticulatus</name>
    <dbReference type="NCBI Taxonomy" id="8081"/>
    <lineage>
        <taxon>Eukaryota</taxon>
        <taxon>Metazoa</taxon>
        <taxon>Chordata</taxon>
        <taxon>Craniata</taxon>
        <taxon>Vertebrata</taxon>
        <taxon>Euteleostomi</taxon>
        <taxon>Actinopterygii</taxon>
        <taxon>Neopterygii</taxon>
        <taxon>Teleostei</taxon>
        <taxon>Neoteleostei</taxon>
        <taxon>Acanthomorphata</taxon>
        <taxon>Ovalentaria</taxon>
        <taxon>Atherinomorphae</taxon>
        <taxon>Cyprinodontiformes</taxon>
        <taxon>Poeciliidae</taxon>
        <taxon>Poeciliinae</taxon>
        <taxon>Poecilia</taxon>
    </lineage>
</organism>
<dbReference type="Gene3D" id="3.90.1150.10">
    <property type="entry name" value="Aspartate Aminotransferase, domain 1"/>
    <property type="match status" value="1"/>
</dbReference>
<dbReference type="PROSITE" id="PS00105">
    <property type="entry name" value="AA_TRANSFER_CLASS_1"/>
    <property type="match status" value="1"/>
</dbReference>
<dbReference type="GO" id="GO:0004069">
    <property type="term" value="F:L-aspartate:2-oxoglutarate aminotransferase activity"/>
    <property type="evidence" value="ECO:0007669"/>
    <property type="project" value="UniProtKB-EC"/>
</dbReference>
<reference evidence="17" key="1">
    <citation type="submission" date="2013-11" db="EMBL/GenBank/DDBJ databases">
        <title>The genomic landscape of the Guanapo guppy.</title>
        <authorList>
            <person name="Kuenstner A."/>
            <person name="Dreyer C."/>
        </authorList>
    </citation>
    <scope>NUCLEOTIDE SEQUENCE</scope>
    <source>
        <strain evidence="17">Guanapo</strain>
    </source>
</reference>
<dbReference type="InterPro" id="IPR015424">
    <property type="entry name" value="PyrdxlP-dep_Trfase"/>
</dbReference>
<evidence type="ECO:0000256" key="13">
    <source>
        <dbReference type="ARBA" id="ARBA00049350"/>
    </source>
</evidence>
<dbReference type="Pfam" id="PF00155">
    <property type="entry name" value="Aminotran_1_2"/>
    <property type="match status" value="1"/>
</dbReference>
<dbReference type="Bgee" id="ENSPREG00000019685">
    <property type="expression patterns" value="Expressed in head and 1 other cell type or tissue"/>
</dbReference>
<evidence type="ECO:0000256" key="4">
    <source>
        <dbReference type="ARBA" id="ARBA00011738"/>
    </source>
</evidence>
<dbReference type="FunFam" id="3.90.1150.10:FF:000001">
    <property type="entry name" value="Aspartate aminotransferase"/>
    <property type="match status" value="1"/>
</dbReference>
<dbReference type="GeneTree" id="ENSGT00950000183082"/>
<comment type="catalytic activity">
    <reaction evidence="10">
        <text>(2S)-2-aminobutanoate + 2-oxoglutarate = 2-oxobutanoate + L-glutamate</text>
        <dbReference type="Rhea" id="RHEA:70223"/>
        <dbReference type="ChEBI" id="CHEBI:16763"/>
        <dbReference type="ChEBI" id="CHEBI:16810"/>
        <dbReference type="ChEBI" id="CHEBI:29985"/>
        <dbReference type="ChEBI" id="CHEBI:74359"/>
    </reaction>
    <physiologicalReaction direction="right-to-left" evidence="10">
        <dbReference type="Rhea" id="RHEA:70225"/>
    </physiologicalReaction>
</comment>
<evidence type="ECO:0000256" key="2">
    <source>
        <dbReference type="ARBA" id="ARBA00004496"/>
    </source>
</evidence>
<comment type="catalytic activity">
    <reaction evidence="12">
        <text>3-sulfino-L-alanine + 2-oxoglutarate = 3-sulfinopyruvate + L-glutamate</text>
        <dbReference type="Rhea" id="RHEA:70295"/>
        <dbReference type="ChEBI" id="CHEBI:16810"/>
        <dbReference type="ChEBI" id="CHEBI:29985"/>
        <dbReference type="ChEBI" id="CHEBI:61085"/>
        <dbReference type="ChEBI" id="CHEBI:140699"/>
    </reaction>
    <physiologicalReaction direction="right-to-left" evidence="12">
        <dbReference type="Rhea" id="RHEA:70297"/>
    </physiologicalReaction>
</comment>
<dbReference type="GO" id="GO:0030170">
    <property type="term" value="F:pyridoxal phosphate binding"/>
    <property type="evidence" value="ECO:0007669"/>
    <property type="project" value="InterPro"/>
</dbReference>
<dbReference type="Ensembl" id="ENSPRET00000029426.1">
    <property type="protein sequence ID" value="ENSPREP00000029105.1"/>
    <property type="gene ID" value="ENSPREG00000019685.1"/>
</dbReference>
<evidence type="ECO:0000313" key="17">
    <source>
        <dbReference type="Proteomes" id="UP000242638"/>
    </source>
</evidence>
<evidence type="ECO:0000256" key="14">
    <source>
        <dbReference type="RuleBase" id="RU000480"/>
    </source>
</evidence>
<accession>A0A3P9Q4U9</accession>
<evidence type="ECO:0000256" key="3">
    <source>
        <dbReference type="ARBA" id="ARBA00007441"/>
    </source>
</evidence>
<dbReference type="GO" id="GO:0047801">
    <property type="term" value="F:L-cysteine transaminase activity"/>
    <property type="evidence" value="ECO:0007669"/>
    <property type="project" value="UniProtKB-EC"/>
</dbReference>
<reference evidence="16" key="3">
    <citation type="submission" date="2025-09" db="UniProtKB">
        <authorList>
            <consortium name="Ensembl"/>
        </authorList>
    </citation>
    <scope>IDENTIFICATION</scope>
    <source>
        <strain evidence="16">Guanapo</strain>
    </source>
</reference>
<name>A0A3P9Q4U9_POERE</name>
<dbReference type="GO" id="GO:0006532">
    <property type="term" value="P:aspartate biosynthetic process"/>
    <property type="evidence" value="ECO:0007669"/>
    <property type="project" value="TreeGrafter"/>
</dbReference>
<protein>
    <recommendedName>
        <fullName evidence="14">Aspartate aminotransferase</fullName>
        <ecNumber evidence="14">2.6.1.1</ecNumber>
    </recommendedName>
</protein>
<evidence type="ECO:0000256" key="8">
    <source>
        <dbReference type="ARBA" id="ARBA00022679"/>
    </source>
</evidence>
<evidence type="ECO:0000256" key="5">
    <source>
        <dbReference type="ARBA" id="ARBA00022490"/>
    </source>
</evidence>
<dbReference type="PRINTS" id="PR00799">
    <property type="entry name" value="TRANSAMINASE"/>
</dbReference>
<comment type="subunit">
    <text evidence="4 14">Homodimer.</text>
</comment>
<dbReference type="CDD" id="cd00609">
    <property type="entry name" value="AAT_like"/>
    <property type="match status" value="1"/>
</dbReference>
<dbReference type="InterPro" id="IPR015421">
    <property type="entry name" value="PyrdxlP-dep_Trfase_major"/>
</dbReference>
<keyword evidence="8 14" id="KW-0808">Transferase</keyword>
<proteinExistence type="inferred from homology"/>
<comment type="miscellaneous">
    <text evidence="14">In eukaryotes there are cytoplasmic, mitochondrial and chloroplastic isozymes.</text>
</comment>
<evidence type="ECO:0000256" key="11">
    <source>
        <dbReference type="ARBA" id="ARBA00048507"/>
    </source>
</evidence>
<comment type="similarity">
    <text evidence="3">Belongs to the class-I pyridoxal-phosphate-dependent aminotransferase family.</text>
</comment>
<keyword evidence="7" id="KW-0028">Amino-acid biosynthesis</keyword>
<keyword evidence="6 14" id="KW-0032">Aminotransferase</keyword>
<feature type="domain" description="Aminotransferase class I/classII large" evidence="15">
    <location>
        <begin position="29"/>
        <end position="390"/>
    </location>
</feature>
<keyword evidence="5" id="KW-0963">Cytoplasm</keyword>
<evidence type="ECO:0000256" key="12">
    <source>
        <dbReference type="ARBA" id="ARBA00048761"/>
    </source>
</evidence>
<dbReference type="GO" id="GO:0005829">
    <property type="term" value="C:cytosol"/>
    <property type="evidence" value="ECO:0007669"/>
    <property type="project" value="TreeGrafter"/>
</dbReference>
<dbReference type="AlphaFoldDB" id="A0A3P9Q4U9"/>
<dbReference type="Gene3D" id="3.40.640.10">
    <property type="entry name" value="Type I PLP-dependent aspartate aminotransferase-like (Major domain)"/>
    <property type="match status" value="1"/>
</dbReference>
<comment type="catalytic activity">
    <reaction evidence="13">
        <text>L-cysteine + 2-oxoglutarate = 2-oxo-3-sulfanylpropanoate + L-glutamate</text>
        <dbReference type="Rhea" id="RHEA:17441"/>
        <dbReference type="ChEBI" id="CHEBI:16810"/>
        <dbReference type="ChEBI" id="CHEBI:29985"/>
        <dbReference type="ChEBI" id="CHEBI:35235"/>
        <dbReference type="ChEBI" id="CHEBI:57678"/>
        <dbReference type="EC" id="2.6.1.3"/>
    </reaction>
    <physiologicalReaction direction="left-to-right" evidence="13">
        <dbReference type="Rhea" id="RHEA:17442"/>
    </physiologicalReaction>
</comment>
<comment type="cofactor">
    <cofactor evidence="1">
        <name>pyridoxal 5'-phosphate</name>
        <dbReference type="ChEBI" id="CHEBI:597326"/>
    </cofactor>
</comment>
<evidence type="ECO:0000259" key="15">
    <source>
        <dbReference type="Pfam" id="PF00155"/>
    </source>
</evidence>
<evidence type="ECO:0000256" key="6">
    <source>
        <dbReference type="ARBA" id="ARBA00022576"/>
    </source>
</evidence>
<dbReference type="STRING" id="8081.ENSPREP00000029105"/>
<dbReference type="InterPro" id="IPR004839">
    <property type="entry name" value="Aminotransferase_I/II_large"/>
</dbReference>
<dbReference type="Proteomes" id="UP000242638">
    <property type="component" value="Unassembled WGS sequence"/>
</dbReference>
<evidence type="ECO:0000313" key="16">
    <source>
        <dbReference type="Ensembl" id="ENSPREP00000029105.1"/>
    </source>
</evidence>
<dbReference type="PANTHER" id="PTHR11879:SF38">
    <property type="entry name" value="ASPARTATE AMINOTRANSFERASE"/>
    <property type="match status" value="1"/>
</dbReference>
<comment type="catalytic activity">
    <reaction evidence="11">
        <text>L-aspartate + 2-oxoglutarate = oxaloacetate + L-glutamate</text>
        <dbReference type="Rhea" id="RHEA:21824"/>
        <dbReference type="ChEBI" id="CHEBI:16452"/>
        <dbReference type="ChEBI" id="CHEBI:16810"/>
        <dbReference type="ChEBI" id="CHEBI:29985"/>
        <dbReference type="ChEBI" id="CHEBI:29991"/>
        <dbReference type="EC" id="2.6.1.1"/>
    </reaction>
    <physiologicalReaction direction="left-to-right" evidence="11">
        <dbReference type="Rhea" id="RHEA:21825"/>
    </physiologicalReaction>
</comment>
<keyword evidence="9" id="KW-0663">Pyridoxal phosphate</keyword>